<dbReference type="Proteomes" id="UP000095285">
    <property type="component" value="Unassembled WGS sequence"/>
</dbReference>
<dbReference type="AlphaFoldDB" id="A0A1I7VN86"/>
<evidence type="ECO:0000313" key="1">
    <source>
        <dbReference type="Proteomes" id="UP000095285"/>
    </source>
</evidence>
<dbReference type="eggNOG" id="ENOG502SAKQ">
    <property type="taxonomic scope" value="Eukaryota"/>
</dbReference>
<organism evidence="1 2">
    <name type="scientific">Loa loa</name>
    <name type="common">Eye worm</name>
    <name type="synonym">Filaria loa</name>
    <dbReference type="NCBI Taxonomy" id="7209"/>
    <lineage>
        <taxon>Eukaryota</taxon>
        <taxon>Metazoa</taxon>
        <taxon>Ecdysozoa</taxon>
        <taxon>Nematoda</taxon>
        <taxon>Chromadorea</taxon>
        <taxon>Rhabditida</taxon>
        <taxon>Spirurina</taxon>
        <taxon>Spiruromorpha</taxon>
        <taxon>Filarioidea</taxon>
        <taxon>Onchocercidae</taxon>
        <taxon>Loa</taxon>
    </lineage>
</organism>
<reference evidence="1" key="1">
    <citation type="submission" date="2012-04" db="EMBL/GenBank/DDBJ databases">
        <title>The Genome Sequence of Loa loa.</title>
        <authorList>
            <consortium name="The Broad Institute Genome Sequencing Platform"/>
            <consortium name="Broad Institute Genome Sequencing Center for Infectious Disease"/>
            <person name="Nutman T.B."/>
            <person name="Fink D.L."/>
            <person name="Russ C."/>
            <person name="Young S."/>
            <person name="Zeng Q."/>
            <person name="Gargeya S."/>
            <person name="Alvarado L."/>
            <person name="Berlin A."/>
            <person name="Chapman S.B."/>
            <person name="Chen Z."/>
            <person name="Freedman E."/>
            <person name="Gellesch M."/>
            <person name="Goldberg J."/>
            <person name="Griggs A."/>
            <person name="Gujja S."/>
            <person name="Heilman E.R."/>
            <person name="Heiman D."/>
            <person name="Howarth C."/>
            <person name="Mehta T."/>
            <person name="Neiman D."/>
            <person name="Pearson M."/>
            <person name="Roberts A."/>
            <person name="Saif S."/>
            <person name="Shea T."/>
            <person name="Shenoy N."/>
            <person name="Sisk P."/>
            <person name="Stolte C."/>
            <person name="Sykes S."/>
            <person name="White J."/>
            <person name="Yandava C."/>
            <person name="Haas B."/>
            <person name="Henn M.R."/>
            <person name="Nusbaum C."/>
            <person name="Birren B."/>
        </authorList>
    </citation>
    <scope>NUCLEOTIDE SEQUENCE [LARGE SCALE GENOMIC DNA]</scope>
</reference>
<reference evidence="2" key="2">
    <citation type="submission" date="2016-11" db="UniProtKB">
        <authorList>
            <consortium name="WormBaseParasite"/>
        </authorList>
    </citation>
    <scope>IDENTIFICATION</scope>
</reference>
<evidence type="ECO:0000313" key="2">
    <source>
        <dbReference type="WBParaSite" id="EN70_4440"/>
    </source>
</evidence>
<proteinExistence type="predicted"/>
<keyword evidence="1" id="KW-1185">Reference proteome</keyword>
<sequence>MYTPKQFGVLTRRKFADDRVDICALKNCQQNDLITQKNRELLKIRQENSVKSKLSNELPLRGMKSGNNKQLPFQLSSLVRSAADMLNLFQRIATEERNTQYIKRITRRQPMQQLQQLPALREFQSGKRLLSTKSLAASNFRDIPIPSVVLKDNHQSKTTADDTVWSELLFGPRGVLTAVFHILDDRRKITTKKRDRTAISKNGNSNSQTIDAYHQSDLSLLPDFLIDASGVRTHEDLRPLELKSNALTTRPSLFQTLVTTNKEECYRVASSQSHSGICSSAKPIDFAKIFEAFLTGSKGNFDERISNLPEILGICNRLSCGDIYKAIDEFRKSEFFINFQTALQLIQDPKGWEILGDLISNPDLIAQFINGAGAKGDRGRIGNLFGGITRAGKSSRNNSKEIGPEDGDIGIDFSKMVENGNSGYGGEFRKPKKPTAEELPEIAENIDAVDYYNAVETGTDIDGTETIAKPDVIVVTEATTIAPLMQTKVPPMIPDLDLILPEISENIDQIGQTKIIIDASTPTPAKISNRRNVATLRRLRRPYITVTYKPVVTRTTAIRKQAIISSIPITTRHPAWTGTTSTRLIPTTTTRNFREDSDYYAMYYDDVRG</sequence>
<accession>A0A1I7VN86</accession>
<protein>
    <submittedName>
        <fullName evidence="2">Uncharacterized protein</fullName>
    </submittedName>
</protein>
<dbReference type="WBParaSite" id="EN70_4440">
    <property type="protein sequence ID" value="EN70_4440"/>
    <property type="gene ID" value="EN70_4440"/>
</dbReference>
<name>A0A1I7VN86_LOALO</name>